<evidence type="ECO:0000313" key="2">
    <source>
        <dbReference type="Proteomes" id="UP001165186"/>
    </source>
</evidence>
<keyword evidence="2" id="KW-1185">Reference proteome</keyword>
<comment type="caution">
    <text evidence="1">The sequence shown here is derived from an EMBL/GenBank/DDBJ whole genome shotgun (WGS) entry which is preliminary data.</text>
</comment>
<name>A0ACB5S8C7_9PEZI</name>
<sequence>MSTTKYFPLLSPPSSPLRRSHSPIFQSPSSRSNPDLELEPFGGGEEHPARPLRRSSPIHRFCRIFALFAVWGSILVLAVALILYVSYNVMLVISGGSKHSANHRV</sequence>
<dbReference type="EMBL" id="BSXG01000054">
    <property type="protein sequence ID" value="GME28916.1"/>
    <property type="molecule type" value="Genomic_DNA"/>
</dbReference>
<evidence type="ECO:0000313" key="1">
    <source>
        <dbReference type="EMBL" id="GME28916.1"/>
    </source>
</evidence>
<gene>
    <name evidence="1" type="primary">g11760</name>
    <name evidence="1" type="ORF">NpPPO83_00011760</name>
</gene>
<accession>A0ACB5S8C7</accession>
<protein>
    <submittedName>
        <fullName evidence="1">Uncharacterized protein</fullName>
    </submittedName>
</protein>
<proteinExistence type="predicted"/>
<organism evidence="1 2">
    <name type="scientific">Neofusicoccum parvum</name>
    <dbReference type="NCBI Taxonomy" id="310453"/>
    <lineage>
        <taxon>Eukaryota</taxon>
        <taxon>Fungi</taxon>
        <taxon>Dikarya</taxon>
        <taxon>Ascomycota</taxon>
        <taxon>Pezizomycotina</taxon>
        <taxon>Dothideomycetes</taxon>
        <taxon>Dothideomycetes incertae sedis</taxon>
        <taxon>Botryosphaeriales</taxon>
        <taxon>Botryosphaeriaceae</taxon>
        <taxon>Neofusicoccum</taxon>
    </lineage>
</organism>
<dbReference type="Proteomes" id="UP001165186">
    <property type="component" value="Unassembled WGS sequence"/>
</dbReference>
<reference evidence="1" key="1">
    <citation type="submission" date="2024-09" db="EMBL/GenBank/DDBJ databases">
        <title>Draft Genome Sequences of Neofusicoccum parvum.</title>
        <authorList>
            <person name="Ashida A."/>
            <person name="Camagna M."/>
            <person name="Tanaka A."/>
            <person name="Takemoto D."/>
        </authorList>
    </citation>
    <scope>NUCLEOTIDE SEQUENCE</scope>
    <source>
        <strain evidence="1">PPO83</strain>
    </source>
</reference>